<reference evidence="1 2" key="1">
    <citation type="submission" date="2022-07" db="EMBL/GenBank/DDBJ databases">
        <title>Pantoea trifolii sp. nov. isolated from root nodules of Trifolium rubens.</title>
        <authorList>
            <person name="Kalita M."/>
            <person name="Wdowiak-Wrobel S."/>
            <person name="Marek-Kozaczuk M."/>
            <person name="Palusinska-Szysz M."/>
            <person name="Sokolowski W."/>
            <person name="Coutinho T."/>
            <person name="Hlahane L."/>
        </authorList>
    </citation>
    <scope>NUCLEOTIDE SEQUENCE [LARGE SCALE GENOMIC DNA]</scope>
    <source>
        <strain evidence="1 2">MMK2</strain>
    </source>
</reference>
<comment type="caution">
    <text evidence="1">The sequence shown here is derived from an EMBL/GenBank/DDBJ whole genome shotgun (WGS) entry which is preliminary data.</text>
</comment>
<dbReference type="RefSeq" id="WP_256697402.1">
    <property type="nucleotide sequence ID" value="NZ_JANIES010000001.1"/>
</dbReference>
<protein>
    <submittedName>
        <fullName evidence="1">Uncharacterized protein</fullName>
    </submittedName>
</protein>
<dbReference type="Proteomes" id="UP001300015">
    <property type="component" value="Unassembled WGS sequence"/>
</dbReference>
<organism evidence="1 2">
    <name type="scientific">Pantoea trifolii</name>
    <dbReference type="NCBI Taxonomy" id="2968030"/>
    <lineage>
        <taxon>Bacteria</taxon>
        <taxon>Pseudomonadati</taxon>
        <taxon>Pseudomonadota</taxon>
        <taxon>Gammaproteobacteria</taxon>
        <taxon>Enterobacterales</taxon>
        <taxon>Erwiniaceae</taxon>
        <taxon>Pantoea</taxon>
    </lineage>
</organism>
<gene>
    <name evidence="1" type="ORF">NQH49_16105</name>
</gene>
<keyword evidence="2" id="KW-1185">Reference proteome</keyword>
<name>A0ABT1VN82_9GAMM</name>
<accession>A0ABT1VN82</accession>
<evidence type="ECO:0000313" key="1">
    <source>
        <dbReference type="EMBL" id="MCQ8228988.1"/>
    </source>
</evidence>
<dbReference type="EMBL" id="JANIET010000001">
    <property type="protein sequence ID" value="MCQ8228988.1"/>
    <property type="molecule type" value="Genomic_DNA"/>
</dbReference>
<evidence type="ECO:0000313" key="2">
    <source>
        <dbReference type="Proteomes" id="UP001300015"/>
    </source>
</evidence>
<sequence>MQSESLQKMYLSTNQNTIASWMKNRGIGDSKKDHYYDPLKLALAAGIKPTVPDCVSQLIDELNGLTKDDSLADTLPTQGFHFTFLPLTLPLYKVNEPLPEKVDQLTNIWTEYHAKKIIIRQLRLVALPSQLLLAGIPDCSAIDMRRSFCEKVLDSQWNNELLTRHTGGPLPAPFWHSTILRYRAAFLPATVRQFFIERQAMNFGDVAEELILAKVNYNWTKCFPLEN</sequence>
<proteinExistence type="predicted"/>